<sequence length="304" mass="32357">MTDSVAERDFTIRFPDGSTETGPVVDLRDSAAATGPIASRIQRAIRHGCPSAPGRPTVHASAPGRVHAHIARLDCDADVRTRPALAAVAADRGVETPHDDDLVGAVRSLRSSPPAAVDDAELREARRRAAEAGAETERLRERVATVRGRVTALRDAPSADGEALTAAEASLSEATRQFSEVATERVAAAQRLAVLEKRVRSARDQRDARLRLEDRVGNLERAVRDARVAAVADDFRDARHALRDRIRDRGGIEPAEPSADVLDALAITRLAPIRAPVVVAADVVDAFGGPTATFESLDAPLVIG</sequence>
<gene>
    <name evidence="3" type="ORF">ACFSAS_06295</name>
</gene>
<organism evidence="3 4">
    <name type="scientific">Halobellus litoreus</name>
    <dbReference type="NCBI Taxonomy" id="755310"/>
    <lineage>
        <taxon>Archaea</taxon>
        <taxon>Methanobacteriati</taxon>
        <taxon>Methanobacteriota</taxon>
        <taxon>Stenosarchaea group</taxon>
        <taxon>Halobacteria</taxon>
        <taxon>Halobacteriales</taxon>
        <taxon>Haloferacaceae</taxon>
        <taxon>Halobellus</taxon>
    </lineage>
</organism>
<proteinExistence type="predicted"/>
<name>A0ABD6DT38_9EURY</name>
<dbReference type="Pfam" id="PF25254">
    <property type="entry name" value="DUF7856"/>
    <property type="match status" value="1"/>
</dbReference>
<accession>A0ABD6DT38</accession>
<feature type="region of interest" description="Disordered" evidence="2">
    <location>
        <begin position="1"/>
        <end position="24"/>
    </location>
</feature>
<keyword evidence="4" id="KW-1185">Reference proteome</keyword>
<comment type="caution">
    <text evidence="3">The sequence shown here is derived from an EMBL/GenBank/DDBJ whole genome shotgun (WGS) entry which is preliminary data.</text>
</comment>
<dbReference type="InterPro" id="IPR057178">
    <property type="entry name" value="DUF7856"/>
</dbReference>
<protein>
    <submittedName>
        <fullName evidence="3">Uncharacterized protein</fullName>
    </submittedName>
</protein>
<dbReference type="EMBL" id="JBHUDP010000002">
    <property type="protein sequence ID" value="MFD1685223.1"/>
    <property type="molecule type" value="Genomic_DNA"/>
</dbReference>
<keyword evidence="1" id="KW-0175">Coiled coil</keyword>
<dbReference type="AlphaFoldDB" id="A0ABD6DT38"/>
<evidence type="ECO:0000256" key="1">
    <source>
        <dbReference type="SAM" id="Coils"/>
    </source>
</evidence>
<dbReference type="RefSeq" id="WP_256306814.1">
    <property type="nucleotide sequence ID" value="NZ_JANHAW010000001.1"/>
</dbReference>
<reference evidence="3 4" key="1">
    <citation type="journal article" date="2019" name="Int. J. Syst. Evol. Microbiol.">
        <title>The Global Catalogue of Microorganisms (GCM) 10K type strain sequencing project: providing services to taxonomists for standard genome sequencing and annotation.</title>
        <authorList>
            <consortium name="The Broad Institute Genomics Platform"/>
            <consortium name="The Broad Institute Genome Sequencing Center for Infectious Disease"/>
            <person name="Wu L."/>
            <person name="Ma J."/>
        </authorList>
    </citation>
    <scope>NUCLEOTIDE SEQUENCE [LARGE SCALE GENOMIC DNA]</scope>
    <source>
        <strain evidence="3 4">CGMCC 1.10387</strain>
    </source>
</reference>
<evidence type="ECO:0000256" key="2">
    <source>
        <dbReference type="SAM" id="MobiDB-lite"/>
    </source>
</evidence>
<feature type="compositionally biased region" description="Basic and acidic residues" evidence="2">
    <location>
        <begin position="1"/>
        <end position="11"/>
    </location>
</feature>
<dbReference type="Proteomes" id="UP001597092">
    <property type="component" value="Unassembled WGS sequence"/>
</dbReference>
<feature type="coiled-coil region" evidence="1">
    <location>
        <begin position="185"/>
        <end position="222"/>
    </location>
</feature>
<evidence type="ECO:0000313" key="3">
    <source>
        <dbReference type="EMBL" id="MFD1685223.1"/>
    </source>
</evidence>
<evidence type="ECO:0000313" key="4">
    <source>
        <dbReference type="Proteomes" id="UP001597092"/>
    </source>
</evidence>